<comment type="similarity">
    <text evidence="1 2">Belongs to the serpin family.</text>
</comment>
<dbReference type="InterPro" id="IPR042185">
    <property type="entry name" value="Serpin_sf_2"/>
</dbReference>
<dbReference type="InterPro" id="IPR042178">
    <property type="entry name" value="Serpin_sf_1"/>
</dbReference>
<dbReference type="PROSITE" id="PS00284">
    <property type="entry name" value="SERPIN"/>
    <property type="match status" value="1"/>
</dbReference>
<protein>
    <recommendedName>
        <fullName evidence="4">Serpin domain-containing protein</fullName>
    </recommendedName>
</protein>
<accession>A0A913XCL3</accession>
<dbReference type="PANTHER" id="PTHR11461:SF211">
    <property type="entry name" value="GH10112P-RELATED"/>
    <property type="match status" value="1"/>
</dbReference>
<dbReference type="GeneID" id="110241093"/>
<keyword evidence="3" id="KW-0732">Signal</keyword>
<feature type="chain" id="PRO_5037917409" description="Serpin domain-containing protein" evidence="3">
    <location>
        <begin position="23"/>
        <end position="427"/>
    </location>
</feature>
<dbReference type="InterPro" id="IPR023796">
    <property type="entry name" value="Serpin_dom"/>
</dbReference>
<dbReference type="OrthoDB" id="671595at2759"/>
<feature type="domain" description="Serpin" evidence="4">
    <location>
        <begin position="44"/>
        <end position="410"/>
    </location>
</feature>
<dbReference type="RefSeq" id="XP_020902591.1">
    <property type="nucleotide sequence ID" value="XM_021046932.2"/>
</dbReference>
<evidence type="ECO:0000256" key="2">
    <source>
        <dbReference type="RuleBase" id="RU000411"/>
    </source>
</evidence>
<evidence type="ECO:0000313" key="6">
    <source>
        <dbReference type="Proteomes" id="UP000887567"/>
    </source>
</evidence>
<proteinExistence type="inferred from homology"/>
<dbReference type="SMART" id="SM00093">
    <property type="entry name" value="SERPIN"/>
    <property type="match status" value="1"/>
</dbReference>
<dbReference type="KEGG" id="epa:110241093"/>
<dbReference type="Pfam" id="PF00079">
    <property type="entry name" value="Serpin"/>
    <property type="match status" value="1"/>
</dbReference>
<dbReference type="SUPFAM" id="SSF56574">
    <property type="entry name" value="Serpins"/>
    <property type="match status" value="1"/>
</dbReference>
<dbReference type="Gene3D" id="3.30.497.10">
    <property type="entry name" value="Antithrombin, subunit I, domain 2"/>
    <property type="match status" value="1"/>
</dbReference>
<dbReference type="AlphaFoldDB" id="A0A913XCL3"/>
<dbReference type="GO" id="GO:0005615">
    <property type="term" value="C:extracellular space"/>
    <property type="evidence" value="ECO:0007669"/>
    <property type="project" value="InterPro"/>
</dbReference>
<evidence type="ECO:0000259" key="4">
    <source>
        <dbReference type="SMART" id="SM00093"/>
    </source>
</evidence>
<dbReference type="CDD" id="cd00172">
    <property type="entry name" value="serpin"/>
    <property type="match status" value="1"/>
</dbReference>
<keyword evidence="6" id="KW-1185">Reference proteome</keyword>
<dbReference type="InterPro" id="IPR023795">
    <property type="entry name" value="Serpin_CS"/>
</dbReference>
<evidence type="ECO:0000256" key="3">
    <source>
        <dbReference type="SAM" id="SignalP"/>
    </source>
</evidence>
<dbReference type="InterPro" id="IPR000215">
    <property type="entry name" value="Serpin_fam"/>
</dbReference>
<feature type="signal peptide" evidence="3">
    <location>
        <begin position="1"/>
        <end position="22"/>
    </location>
</feature>
<name>A0A913XCL3_EXADI</name>
<dbReference type="Proteomes" id="UP000887567">
    <property type="component" value="Unplaced"/>
</dbReference>
<dbReference type="Gene3D" id="2.30.39.10">
    <property type="entry name" value="Alpha-1-antitrypsin, domain 1"/>
    <property type="match status" value="1"/>
</dbReference>
<sequence>MRSILALRTVVLLSFFSTSVLCHDLDENSIHSRVIAQGNNQFALKLLQFLGSESHQNVNLFFSPTSLSLALGMVFLGARGESAAQISESFNWSSLEREKVYSALNVLLQTVTSHEHEQFELELANRVWGHQALRLEKAFVNEMREFYDTEITLRDFKQDPEGVRSEVNQWVHQRTNGKIKDFLAPGVFNSDTQLALVNAIYFKGLWKYEFSNKNTFLAPFYAFGSQDNEEVVEMMSQTAKLNYFFDETHSCRVLELPYSGNDVSMLLFLPEELDGLAKLEMSLTVENLKRWTSMLTNTTVSVMLPKFKLNKEINLKTVLPELGIHDIFDSSQANLTSISETDGLFVSHAIHKAHVEVNERGTEAAAATGFVMRKRSLDMNEMFHVDHPFIFLIRHHPSKSILFVGKVLESRSMKEQTNTRGQSSDEL</sequence>
<dbReference type="GO" id="GO:0004867">
    <property type="term" value="F:serine-type endopeptidase inhibitor activity"/>
    <property type="evidence" value="ECO:0007669"/>
    <property type="project" value="InterPro"/>
</dbReference>
<evidence type="ECO:0000313" key="5">
    <source>
        <dbReference type="EnsemblMetazoa" id="XP_020902591.1"/>
    </source>
</evidence>
<organism evidence="5 6">
    <name type="scientific">Exaiptasia diaphana</name>
    <name type="common">Tropical sea anemone</name>
    <name type="synonym">Aiptasia pulchella</name>
    <dbReference type="NCBI Taxonomy" id="2652724"/>
    <lineage>
        <taxon>Eukaryota</taxon>
        <taxon>Metazoa</taxon>
        <taxon>Cnidaria</taxon>
        <taxon>Anthozoa</taxon>
        <taxon>Hexacorallia</taxon>
        <taxon>Actiniaria</taxon>
        <taxon>Aiptasiidae</taxon>
        <taxon>Exaiptasia</taxon>
    </lineage>
</organism>
<dbReference type="EnsemblMetazoa" id="XM_021046932.2">
    <property type="protein sequence ID" value="XP_020902591.1"/>
    <property type="gene ID" value="LOC110241093"/>
</dbReference>
<evidence type="ECO:0000256" key="1">
    <source>
        <dbReference type="ARBA" id="ARBA00009500"/>
    </source>
</evidence>
<dbReference type="OMA" id="DSCCKFY"/>
<dbReference type="PANTHER" id="PTHR11461">
    <property type="entry name" value="SERINE PROTEASE INHIBITOR, SERPIN"/>
    <property type="match status" value="1"/>
</dbReference>
<reference evidence="5" key="1">
    <citation type="submission" date="2022-11" db="UniProtKB">
        <authorList>
            <consortium name="EnsemblMetazoa"/>
        </authorList>
    </citation>
    <scope>IDENTIFICATION</scope>
</reference>
<dbReference type="InterPro" id="IPR036186">
    <property type="entry name" value="Serpin_sf"/>
</dbReference>